<dbReference type="InterPro" id="IPR036465">
    <property type="entry name" value="vWFA_dom_sf"/>
</dbReference>
<sequence>MLRAFLLSLATLLGAPVAAQVEPYDPASVEVDVELLLLVDVSRSMTPNELEIQRRGYAEALVSDAVLNAIGAGFLGHIAIAYVEWAGSYSQRVVNDWAVIGSLADAQAFAQRLESHFSTGMRRTSISSALTMGAAMFDDNGFTGLRRVIDISGDGPNNDGMPVLSARDAVLARGITINGLPLMTQEGMGSHWQLEDLDLYYTDCVIGGTGSFVIPVDDWSEFAAAVRRKLVLEIAGRQPDPVPPQARRARVLRVQSGGGYDCLVGEKIWENYRNNWEP</sequence>
<organism evidence="2 3">
    <name type="scientific">Pseudooceanicola nanhaiensis</name>
    <dbReference type="NCBI Taxonomy" id="375761"/>
    <lineage>
        <taxon>Bacteria</taxon>
        <taxon>Pseudomonadati</taxon>
        <taxon>Pseudomonadota</taxon>
        <taxon>Alphaproteobacteria</taxon>
        <taxon>Rhodobacterales</taxon>
        <taxon>Paracoccaceae</taxon>
        <taxon>Pseudooceanicola</taxon>
    </lineage>
</organism>
<dbReference type="CDD" id="cd00198">
    <property type="entry name" value="vWFA"/>
    <property type="match status" value="1"/>
</dbReference>
<dbReference type="EMBL" id="BMLF01000001">
    <property type="protein sequence ID" value="GGL86768.1"/>
    <property type="molecule type" value="Genomic_DNA"/>
</dbReference>
<evidence type="ECO:0000256" key="1">
    <source>
        <dbReference type="SAM" id="SignalP"/>
    </source>
</evidence>
<keyword evidence="1" id="KW-0732">Signal</keyword>
<name>A0A917SMA7_9RHOB</name>
<feature type="chain" id="PRO_5036700065" description="DUF1194 domain-containing protein" evidence="1">
    <location>
        <begin position="20"/>
        <end position="278"/>
    </location>
</feature>
<evidence type="ECO:0008006" key="4">
    <source>
        <dbReference type="Google" id="ProtNLM"/>
    </source>
</evidence>
<evidence type="ECO:0000313" key="3">
    <source>
        <dbReference type="Proteomes" id="UP000649829"/>
    </source>
</evidence>
<dbReference type="AlphaFoldDB" id="A0A917SMA7"/>
<reference evidence="2" key="1">
    <citation type="journal article" date="2014" name="Int. J. Syst. Evol. Microbiol.">
        <title>Complete genome sequence of Corynebacterium casei LMG S-19264T (=DSM 44701T), isolated from a smear-ripened cheese.</title>
        <authorList>
            <consortium name="US DOE Joint Genome Institute (JGI-PGF)"/>
            <person name="Walter F."/>
            <person name="Albersmeier A."/>
            <person name="Kalinowski J."/>
            <person name="Ruckert C."/>
        </authorList>
    </citation>
    <scope>NUCLEOTIDE SEQUENCE</scope>
    <source>
        <strain evidence="2">CGMCC 1.6293</strain>
    </source>
</reference>
<dbReference type="InterPro" id="IPR010607">
    <property type="entry name" value="DUF1194"/>
</dbReference>
<dbReference type="RefSeq" id="WP_036538288.1">
    <property type="nucleotide sequence ID" value="NZ_BMLF01000001.1"/>
</dbReference>
<proteinExistence type="predicted"/>
<dbReference type="Pfam" id="PF06707">
    <property type="entry name" value="DUF1194"/>
    <property type="match status" value="1"/>
</dbReference>
<dbReference type="Proteomes" id="UP000649829">
    <property type="component" value="Unassembled WGS sequence"/>
</dbReference>
<reference evidence="2" key="2">
    <citation type="submission" date="2020-09" db="EMBL/GenBank/DDBJ databases">
        <authorList>
            <person name="Sun Q."/>
            <person name="Zhou Y."/>
        </authorList>
    </citation>
    <scope>NUCLEOTIDE SEQUENCE</scope>
    <source>
        <strain evidence="2">CGMCC 1.6293</strain>
    </source>
</reference>
<evidence type="ECO:0000313" key="2">
    <source>
        <dbReference type="EMBL" id="GGL86768.1"/>
    </source>
</evidence>
<accession>A0A917SMA7</accession>
<dbReference type="SUPFAM" id="SSF53300">
    <property type="entry name" value="vWA-like"/>
    <property type="match status" value="1"/>
</dbReference>
<comment type="caution">
    <text evidence="2">The sequence shown here is derived from an EMBL/GenBank/DDBJ whole genome shotgun (WGS) entry which is preliminary data.</text>
</comment>
<gene>
    <name evidence="2" type="ORF">GCM10011534_05800</name>
</gene>
<keyword evidence="3" id="KW-1185">Reference proteome</keyword>
<dbReference type="Gene3D" id="3.40.50.410">
    <property type="entry name" value="von Willebrand factor, type A domain"/>
    <property type="match status" value="1"/>
</dbReference>
<protein>
    <recommendedName>
        <fullName evidence="4">DUF1194 domain-containing protein</fullName>
    </recommendedName>
</protein>
<feature type="signal peptide" evidence="1">
    <location>
        <begin position="1"/>
        <end position="19"/>
    </location>
</feature>